<feature type="domain" description="BAH" evidence="2">
    <location>
        <begin position="237"/>
        <end position="356"/>
    </location>
</feature>
<sequence>MVAAGDDVADVGRGGSRLVVFDEGEPRSRVQPTFLPEKSCSLFSSCSPPDVINGAPKSTSSATLTSFMGMSSDNNVFVEWEEQVISNEKGNRIVHYFLKNESGNAVLAVVGTERSIRHMMYVVAEEYLQAYGSEGLINASTKWRARREVVDWLTAMVSKHRPSLRISNAQTSNSIPALGSREHSTTSISALHTHLPVHIHRVPRRLKVHNAEIEWSGVYWICNKHLRHYPAFRRNELTVAVHSFVFIRAEEESHYIGYLEDLYEDKKGQKKVKVRWFHHNREIKRVIPELNPHPREIFITPHVQAISAECIDGRATVLTLKHYERWLAAFSHSQRSGIHVCYRQFKSNKVKPFSLSKLRGYLNQRVLSSLNRPLVLKHGTKGLKANGEEDYDVTHDDHGRQGGKRNRSCGLANSIPGNQITKCEPTYKKLRIKLSSREVKFVRPQGSSHSSFKVGEKIELLCQDSGIRGCWFRCEILQASGKRLKVQYVDVQDADESANLEEWVPASKMAASDKLGVRCSGRYIIRPWPFEDFSDCSFEVGAPVDAWWSDGWWEGVVTGIDKPGDDNLHVYFPGENRFLTVKRKNIRTSRDWVGNRWVDIKAKPDILSYISSTVSPSVEFPKCSVLAESSDCGPSSLVDCDILTTKHKAAEDVKGELSNSAPSTAHGTEEFDLMKQLRISSEDKVVKGGDTGDGAGNEVKSVLDLGAANQKFEAVEGMGLVP</sequence>
<dbReference type="PANTHER" id="PTHR31917:SF3">
    <property type="entry name" value="BROMO ADJACENT-LIKE DOMAIN PROTEIN"/>
    <property type="match status" value="1"/>
</dbReference>
<dbReference type="Proteomes" id="UP000626092">
    <property type="component" value="Unassembled WGS sequence"/>
</dbReference>
<dbReference type="InterPro" id="IPR001025">
    <property type="entry name" value="BAH_dom"/>
</dbReference>
<dbReference type="SMART" id="SM00439">
    <property type="entry name" value="BAH"/>
    <property type="match status" value="1"/>
</dbReference>
<evidence type="ECO:0000259" key="2">
    <source>
        <dbReference type="PROSITE" id="PS51038"/>
    </source>
</evidence>
<protein>
    <recommendedName>
        <fullName evidence="2">BAH domain-containing protein</fullName>
    </recommendedName>
</protein>
<accession>A0A834FXX9</accession>
<dbReference type="InterPro" id="IPR014002">
    <property type="entry name" value="Agenet_dom_plant"/>
</dbReference>
<dbReference type="Pfam" id="PF05641">
    <property type="entry name" value="Agenet"/>
    <property type="match status" value="1"/>
</dbReference>
<gene>
    <name evidence="3" type="ORF">RHSIM_Rhsim13G0142500</name>
</gene>
<feature type="region of interest" description="Disordered" evidence="1">
    <location>
        <begin position="387"/>
        <end position="407"/>
    </location>
</feature>
<proteinExistence type="predicted"/>
<organism evidence="3 4">
    <name type="scientific">Rhododendron simsii</name>
    <name type="common">Sims's rhododendron</name>
    <dbReference type="NCBI Taxonomy" id="118357"/>
    <lineage>
        <taxon>Eukaryota</taxon>
        <taxon>Viridiplantae</taxon>
        <taxon>Streptophyta</taxon>
        <taxon>Embryophyta</taxon>
        <taxon>Tracheophyta</taxon>
        <taxon>Spermatophyta</taxon>
        <taxon>Magnoliopsida</taxon>
        <taxon>eudicotyledons</taxon>
        <taxon>Gunneridae</taxon>
        <taxon>Pentapetalae</taxon>
        <taxon>asterids</taxon>
        <taxon>Ericales</taxon>
        <taxon>Ericaceae</taxon>
        <taxon>Ericoideae</taxon>
        <taxon>Rhodoreae</taxon>
        <taxon>Rhododendron</taxon>
    </lineage>
</organism>
<dbReference type="PANTHER" id="PTHR31917">
    <property type="entry name" value="AGENET DOMAIN-CONTAINING PROTEIN-RELATED"/>
    <property type="match status" value="1"/>
</dbReference>
<reference evidence="3" key="1">
    <citation type="submission" date="2019-11" db="EMBL/GenBank/DDBJ databases">
        <authorList>
            <person name="Liu Y."/>
            <person name="Hou J."/>
            <person name="Li T.-Q."/>
            <person name="Guan C.-H."/>
            <person name="Wu X."/>
            <person name="Wu H.-Z."/>
            <person name="Ling F."/>
            <person name="Zhang R."/>
            <person name="Shi X.-G."/>
            <person name="Ren J.-P."/>
            <person name="Chen E.-F."/>
            <person name="Sun J.-M."/>
        </authorList>
    </citation>
    <scope>NUCLEOTIDE SEQUENCE</scope>
    <source>
        <strain evidence="3">Adult_tree_wgs_1</strain>
        <tissue evidence="3">Leaves</tissue>
    </source>
</reference>
<dbReference type="PROSITE" id="PS51038">
    <property type="entry name" value="BAH"/>
    <property type="match status" value="1"/>
</dbReference>
<dbReference type="OrthoDB" id="1883212at2759"/>
<dbReference type="GO" id="GO:0003682">
    <property type="term" value="F:chromatin binding"/>
    <property type="evidence" value="ECO:0007669"/>
    <property type="project" value="InterPro"/>
</dbReference>
<dbReference type="InterPro" id="IPR043151">
    <property type="entry name" value="BAH_sf"/>
</dbReference>
<evidence type="ECO:0000313" key="3">
    <source>
        <dbReference type="EMBL" id="KAF7119705.1"/>
    </source>
</evidence>
<dbReference type="Gene3D" id="2.30.30.490">
    <property type="match status" value="1"/>
</dbReference>
<dbReference type="Pfam" id="PF01426">
    <property type="entry name" value="BAH"/>
    <property type="match status" value="1"/>
</dbReference>
<comment type="caution">
    <text evidence="3">The sequence shown here is derived from an EMBL/GenBank/DDBJ whole genome shotgun (WGS) entry which is preliminary data.</text>
</comment>
<dbReference type="CDD" id="cd20405">
    <property type="entry name" value="Tudor_Agenet_AtDUF_rpt1_3"/>
    <property type="match status" value="1"/>
</dbReference>
<evidence type="ECO:0000313" key="4">
    <source>
        <dbReference type="Proteomes" id="UP000626092"/>
    </source>
</evidence>
<evidence type="ECO:0000256" key="1">
    <source>
        <dbReference type="SAM" id="MobiDB-lite"/>
    </source>
</evidence>
<dbReference type="SMART" id="SM00743">
    <property type="entry name" value="Agenet"/>
    <property type="match status" value="2"/>
</dbReference>
<dbReference type="EMBL" id="WJXA01000013">
    <property type="protein sequence ID" value="KAF7119705.1"/>
    <property type="molecule type" value="Genomic_DNA"/>
</dbReference>
<name>A0A834FXX9_RHOSS</name>
<dbReference type="AlphaFoldDB" id="A0A834FXX9"/>
<keyword evidence="4" id="KW-1185">Reference proteome</keyword>
<dbReference type="InterPro" id="IPR008395">
    <property type="entry name" value="Agenet-like_dom"/>
</dbReference>